<keyword evidence="3" id="KW-1185">Reference proteome</keyword>
<reference evidence="2 3" key="1">
    <citation type="submission" date="2015-11" db="EMBL/GenBank/DDBJ databases">
        <title>Bacillus caseinolyticus sp nov.</title>
        <authorList>
            <person name="Dastager S.G."/>
            <person name="Mawlankar R."/>
        </authorList>
    </citation>
    <scope>NUCLEOTIDE SEQUENCE [LARGE SCALE GENOMIC DNA]</scope>
    <source>
        <strain evidence="2 3">SGD-V-76</strain>
    </source>
</reference>
<evidence type="ECO:0000313" key="3">
    <source>
        <dbReference type="Proteomes" id="UP000053681"/>
    </source>
</evidence>
<organism evidence="2 3">
    <name type="scientific">Priestia veravalensis</name>
    <dbReference type="NCBI Taxonomy" id="1414648"/>
    <lineage>
        <taxon>Bacteria</taxon>
        <taxon>Bacillati</taxon>
        <taxon>Bacillota</taxon>
        <taxon>Bacilli</taxon>
        <taxon>Bacillales</taxon>
        <taxon>Bacillaceae</taxon>
        <taxon>Priestia</taxon>
    </lineage>
</organism>
<evidence type="ECO:0000259" key="1">
    <source>
        <dbReference type="Pfam" id="PF14742"/>
    </source>
</evidence>
<name>A0A0V8JJY0_9BACI</name>
<proteinExistence type="predicted"/>
<dbReference type="Pfam" id="PF14742">
    <property type="entry name" value="GDE_N_bis"/>
    <property type="match status" value="1"/>
</dbReference>
<dbReference type="AlphaFoldDB" id="A0A0V8JJY0"/>
<evidence type="ECO:0000313" key="2">
    <source>
        <dbReference type="EMBL" id="KSU87260.1"/>
    </source>
</evidence>
<gene>
    <name evidence="2" type="ORF">AS180_14255</name>
</gene>
<dbReference type="EMBL" id="LNQP01000049">
    <property type="protein sequence ID" value="KSU87260.1"/>
    <property type="molecule type" value="Genomic_DNA"/>
</dbReference>
<protein>
    <recommendedName>
        <fullName evidence="1">Putative glycogen debranching enzyme N-terminal domain-containing protein</fullName>
    </recommendedName>
</protein>
<comment type="caution">
    <text evidence="2">The sequence shown here is derived from an EMBL/GenBank/DDBJ whole genome shotgun (WGS) entry which is preliminary data.</text>
</comment>
<dbReference type="InterPro" id="IPR032856">
    <property type="entry name" value="GDE_N_bis"/>
</dbReference>
<accession>A0A0V8JJY0</accession>
<feature type="domain" description="Putative glycogen debranching enzyme N-terminal" evidence="1">
    <location>
        <begin position="6"/>
        <end position="122"/>
    </location>
</feature>
<dbReference type="Proteomes" id="UP000053681">
    <property type="component" value="Unassembled WGS sequence"/>
</dbReference>
<sequence length="159" mass="18971">MDYRVIKENDLFLLTDQMGNITKNHQYGLGLYTKDTRFLSGLNIKINGEDPILLASDADENYMATIRLTNPHIKNEENLILWRESIEILRERFIYDGVLYETIKLKNYFPKRVDFTITVHIQGENKSVLRSMCRLLISACFFYVEKKKFYLKFYFNKFN</sequence>